<evidence type="ECO:0000313" key="2">
    <source>
        <dbReference type="Proteomes" id="UP000029221"/>
    </source>
</evidence>
<accession>A0A090Q367</accession>
<sequence length="42" mass="4892">MELKIVGLLSTLSRKRTNSRPFLVILRLYLVKMLVQKMVVFG</sequence>
<keyword evidence="2" id="KW-1185">Reference proteome</keyword>
<name>A0A090Q367_9FLAO</name>
<dbReference type="AlphaFoldDB" id="A0A090Q367"/>
<evidence type="ECO:0000313" key="1">
    <source>
        <dbReference type="EMBL" id="GAK97494.1"/>
    </source>
</evidence>
<reference evidence="1" key="1">
    <citation type="journal article" date="2014" name="Genome Announc.">
        <title>Draft Genome Sequences of Marine Flavobacterium Nonlabens Strains NR17, NR24, NR27, NR32, NR33, and Ara13.</title>
        <authorList>
            <person name="Nakanishi M."/>
            <person name="Meirelles P."/>
            <person name="Suzuki R."/>
            <person name="Takatani N."/>
            <person name="Mino S."/>
            <person name="Suda W."/>
            <person name="Oshima K."/>
            <person name="Hattori M."/>
            <person name="Ohkuma M."/>
            <person name="Hosokawa M."/>
            <person name="Miyashita K."/>
            <person name="Thompson F.L."/>
            <person name="Niwa A."/>
            <person name="Sawabe T."/>
            <person name="Sawabe T."/>
        </authorList>
    </citation>
    <scope>NUCLEOTIDE SEQUENCE [LARGE SCALE GENOMIC DNA]</scope>
    <source>
        <strain evidence="1">JCM 19294</strain>
    </source>
</reference>
<protein>
    <submittedName>
        <fullName evidence="1">Uncharacterized protein</fullName>
    </submittedName>
</protein>
<dbReference type="EMBL" id="BBML01000006">
    <property type="protein sequence ID" value="GAK97494.1"/>
    <property type="molecule type" value="Genomic_DNA"/>
</dbReference>
<gene>
    <name evidence="1" type="ORF">JCM19294_30</name>
</gene>
<comment type="caution">
    <text evidence="1">The sequence shown here is derived from an EMBL/GenBank/DDBJ whole genome shotgun (WGS) entry which is preliminary data.</text>
</comment>
<proteinExistence type="predicted"/>
<dbReference type="Proteomes" id="UP000029221">
    <property type="component" value="Unassembled WGS sequence"/>
</dbReference>
<organism evidence="1 2">
    <name type="scientific">Nonlabens tegetincola</name>
    <dbReference type="NCBI Taxonomy" id="323273"/>
    <lineage>
        <taxon>Bacteria</taxon>
        <taxon>Pseudomonadati</taxon>
        <taxon>Bacteroidota</taxon>
        <taxon>Flavobacteriia</taxon>
        <taxon>Flavobacteriales</taxon>
        <taxon>Flavobacteriaceae</taxon>
        <taxon>Nonlabens</taxon>
    </lineage>
</organism>